<reference evidence="4" key="1">
    <citation type="submission" date="2023-07" db="EMBL/GenBank/DDBJ databases">
        <title>Whole genome shotgun sequence of Streptomyces achromogenes subsp. rubradiris NBRC 14000.</title>
        <authorList>
            <person name="Komaki H."/>
            <person name="Tamura T."/>
        </authorList>
    </citation>
    <scope>NUCLEOTIDE SEQUENCE [LARGE SCALE GENOMIC DNA]</scope>
    <source>
        <strain evidence="4">NBRC 14000</strain>
    </source>
</reference>
<evidence type="ECO:0000259" key="2">
    <source>
        <dbReference type="Pfam" id="PF14016"/>
    </source>
</evidence>
<gene>
    <name evidence="3" type="ORF">Srubr_43830</name>
</gene>
<feature type="region of interest" description="Disordered" evidence="1">
    <location>
        <begin position="236"/>
        <end position="260"/>
    </location>
</feature>
<accession>A0ABQ3RF82</accession>
<organism evidence="3 4">
    <name type="scientific">Streptomyces rubradiris</name>
    <name type="common">Streptomyces achromogenes subsp. rubradiris</name>
    <dbReference type="NCBI Taxonomy" id="285531"/>
    <lineage>
        <taxon>Bacteria</taxon>
        <taxon>Bacillati</taxon>
        <taxon>Actinomycetota</taxon>
        <taxon>Actinomycetes</taxon>
        <taxon>Kitasatosporales</taxon>
        <taxon>Streptomycetaceae</taxon>
        <taxon>Streptomyces</taxon>
    </lineage>
</organism>
<feature type="compositionally biased region" description="Low complexity" evidence="1">
    <location>
        <begin position="58"/>
        <end position="85"/>
    </location>
</feature>
<dbReference type="EMBL" id="BNEA01000015">
    <property type="protein sequence ID" value="GHI54537.1"/>
    <property type="molecule type" value="Genomic_DNA"/>
</dbReference>
<keyword evidence="4" id="KW-1185">Reference proteome</keyword>
<evidence type="ECO:0000313" key="4">
    <source>
        <dbReference type="Proteomes" id="UP000646738"/>
    </source>
</evidence>
<name>A0ABQ3RF82_STRRR</name>
<dbReference type="Proteomes" id="UP000646738">
    <property type="component" value="Unassembled WGS sequence"/>
</dbReference>
<dbReference type="InterPro" id="IPR025326">
    <property type="entry name" value="DUF4232"/>
</dbReference>
<protein>
    <recommendedName>
        <fullName evidence="2">DUF4232 domain-containing protein</fullName>
    </recommendedName>
</protein>
<feature type="region of interest" description="Disordered" evidence="1">
    <location>
        <begin position="1"/>
        <end position="31"/>
    </location>
</feature>
<sequence length="260" mass="25036">MNRAGRLLAVRKARPRPTGAGTPTDTKDDTMRVNTITIAALAVVAGLSLTACSSDGDTTSQSASPAASASASSTGGSGTGAAKEGSGSGGSAQGGATVAAGKKTGGGQGTVAGTGSGKDGKIGKCRTDELEVKAMDNTIDGDPGGTVAVEFTNGGGRDCVMSGYAGVDLKTSAGSLSAKRTGESASRVVLKDGESVAFGITYPLNDSGGSGVRITGLVVTPPDETKSVSLRWPGAATLPVTDGSGTPVKVGPIGSAGQGG</sequence>
<evidence type="ECO:0000313" key="3">
    <source>
        <dbReference type="EMBL" id="GHI54537.1"/>
    </source>
</evidence>
<feature type="compositionally biased region" description="Gly residues" evidence="1">
    <location>
        <begin position="103"/>
        <end position="117"/>
    </location>
</feature>
<proteinExistence type="predicted"/>
<evidence type="ECO:0000256" key="1">
    <source>
        <dbReference type="SAM" id="MobiDB-lite"/>
    </source>
</evidence>
<feature type="region of interest" description="Disordered" evidence="1">
    <location>
        <begin position="53"/>
        <end position="123"/>
    </location>
</feature>
<dbReference type="Pfam" id="PF14016">
    <property type="entry name" value="DUF4232"/>
    <property type="match status" value="1"/>
</dbReference>
<feature type="domain" description="DUF4232" evidence="2">
    <location>
        <begin position="125"/>
        <end position="252"/>
    </location>
</feature>
<comment type="caution">
    <text evidence="3">The sequence shown here is derived from an EMBL/GenBank/DDBJ whole genome shotgun (WGS) entry which is preliminary data.</text>
</comment>